<dbReference type="InterPro" id="IPR036704">
    <property type="entry name" value="RraA/RraA-like_sf"/>
</dbReference>
<sequence length="160" mass="16799">MTDSPKTADLVDTHDAQVKLCQLQFQLLGKRRRFHGRIATVKCFEDNALLKQKLGEAGAGRVLVVDAGASLRVAVAGDLIAGIAHANGWRGLVINGAIRDSVELSGLDFAVCALGRSPKKSGKKGTGEAEVPVSFGGVEFVPGHFVYADDDGVLVSATEL</sequence>
<evidence type="ECO:0000313" key="12">
    <source>
        <dbReference type="Proteomes" id="UP000249061"/>
    </source>
</evidence>
<dbReference type="PANTHER" id="PTHR33254">
    <property type="entry name" value="4-HYDROXY-4-METHYL-2-OXOGLUTARATE ALDOLASE 3-RELATED"/>
    <property type="match status" value="1"/>
</dbReference>
<dbReference type="CDD" id="cd16841">
    <property type="entry name" value="RraA_family"/>
    <property type="match status" value="1"/>
</dbReference>
<reference evidence="11 12" key="1">
    <citation type="submission" date="2017-08" db="EMBL/GenBank/DDBJ databases">
        <title>Infants hospitalized years apart are colonized by the same room-sourced microbial strains.</title>
        <authorList>
            <person name="Brooks B."/>
            <person name="Olm M.R."/>
            <person name="Firek B.A."/>
            <person name="Baker R."/>
            <person name="Thomas B.C."/>
            <person name="Morowitz M.J."/>
            <person name="Banfield J.F."/>
        </authorList>
    </citation>
    <scope>NUCLEOTIDE SEQUENCE [LARGE SCALE GENOMIC DNA]</scope>
    <source>
        <strain evidence="11">S2_003_000_R2_14</strain>
    </source>
</reference>
<evidence type="ECO:0000256" key="7">
    <source>
        <dbReference type="ARBA" id="ARBA00025046"/>
    </source>
</evidence>
<accession>A0A2W5UF37</accession>
<name>A0A2W5UF37_9BACT</name>
<comment type="similarity">
    <text evidence="3 10">Belongs to the class II aldolase/RraA-like family.</text>
</comment>
<keyword evidence="9" id="KW-0460">Magnesium</keyword>
<keyword evidence="11" id="KW-0489">Methyltransferase</keyword>
<keyword evidence="5 9" id="KW-0479">Metal-binding</keyword>
<comment type="cofactor">
    <cofactor evidence="9">
        <name>Mg(2+)</name>
        <dbReference type="ChEBI" id="CHEBI:18420"/>
    </cofactor>
</comment>
<comment type="cofactor">
    <cofactor evidence="2 10">
        <name>a divalent metal cation</name>
        <dbReference type="ChEBI" id="CHEBI:60240"/>
    </cofactor>
</comment>
<dbReference type="Gene3D" id="3.50.30.40">
    <property type="entry name" value="Ribonuclease E inhibitor RraA/RraA-like"/>
    <property type="match status" value="1"/>
</dbReference>
<organism evidence="11 12">
    <name type="scientific">Archangium gephyra</name>
    <dbReference type="NCBI Taxonomy" id="48"/>
    <lineage>
        <taxon>Bacteria</taxon>
        <taxon>Pseudomonadati</taxon>
        <taxon>Myxococcota</taxon>
        <taxon>Myxococcia</taxon>
        <taxon>Myxococcales</taxon>
        <taxon>Cystobacterineae</taxon>
        <taxon>Archangiaceae</taxon>
        <taxon>Archangium</taxon>
    </lineage>
</organism>
<dbReference type="GO" id="GO:0046872">
    <property type="term" value="F:metal ion binding"/>
    <property type="evidence" value="ECO:0007669"/>
    <property type="project" value="UniProtKB-KW"/>
</dbReference>
<evidence type="ECO:0000256" key="1">
    <source>
        <dbReference type="ARBA" id="ARBA00001342"/>
    </source>
</evidence>
<evidence type="ECO:0000256" key="2">
    <source>
        <dbReference type="ARBA" id="ARBA00001968"/>
    </source>
</evidence>
<comment type="subunit">
    <text evidence="4 10">Homotrimer.</text>
</comment>
<evidence type="ECO:0000256" key="10">
    <source>
        <dbReference type="RuleBase" id="RU004338"/>
    </source>
</evidence>
<comment type="caution">
    <text evidence="11">The sequence shown here is derived from an EMBL/GenBank/DDBJ whole genome shotgun (WGS) entry which is preliminary data.</text>
</comment>
<evidence type="ECO:0000256" key="4">
    <source>
        <dbReference type="ARBA" id="ARBA00011233"/>
    </source>
</evidence>
<keyword evidence="6 10" id="KW-0456">Lyase</keyword>
<dbReference type="InterPro" id="IPR010203">
    <property type="entry name" value="RraA"/>
</dbReference>
<dbReference type="SUPFAM" id="SSF89562">
    <property type="entry name" value="RraA-like"/>
    <property type="match status" value="1"/>
</dbReference>
<dbReference type="GO" id="GO:0008948">
    <property type="term" value="F:oxaloacetate decarboxylase activity"/>
    <property type="evidence" value="ECO:0007669"/>
    <property type="project" value="UniProtKB-EC"/>
</dbReference>
<feature type="binding site" evidence="9">
    <location>
        <position position="100"/>
    </location>
    <ligand>
        <name>Mg(2+)</name>
        <dbReference type="ChEBI" id="CHEBI:18420"/>
    </ligand>
</feature>
<dbReference type="GO" id="GO:0051252">
    <property type="term" value="P:regulation of RNA metabolic process"/>
    <property type="evidence" value="ECO:0007669"/>
    <property type="project" value="InterPro"/>
</dbReference>
<comment type="catalytic activity">
    <reaction evidence="8 10">
        <text>oxaloacetate + H(+) = pyruvate + CO2</text>
        <dbReference type="Rhea" id="RHEA:15641"/>
        <dbReference type="ChEBI" id="CHEBI:15361"/>
        <dbReference type="ChEBI" id="CHEBI:15378"/>
        <dbReference type="ChEBI" id="CHEBI:16452"/>
        <dbReference type="ChEBI" id="CHEBI:16526"/>
        <dbReference type="EC" id="4.1.1.112"/>
    </reaction>
</comment>
<evidence type="ECO:0000256" key="5">
    <source>
        <dbReference type="ARBA" id="ARBA00022723"/>
    </source>
</evidence>
<feature type="binding site" evidence="9">
    <location>
        <begin position="77"/>
        <end position="80"/>
    </location>
    <ligand>
        <name>substrate</name>
    </ligand>
</feature>
<keyword evidence="11" id="KW-0808">Transferase</keyword>
<dbReference type="Proteomes" id="UP000249061">
    <property type="component" value="Unassembled WGS sequence"/>
</dbReference>
<proteinExistence type="inferred from homology"/>
<evidence type="ECO:0000313" key="11">
    <source>
        <dbReference type="EMBL" id="PZR07538.1"/>
    </source>
</evidence>
<dbReference type="EC" id="4.1.3.17" evidence="10"/>
<evidence type="ECO:0000256" key="9">
    <source>
        <dbReference type="PIRSR" id="PIRSR605493-1"/>
    </source>
</evidence>
<dbReference type="GO" id="GO:0032259">
    <property type="term" value="P:methylation"/>
    <property type="evidence" value="ECO:0007669"/>
    <property type="project" value="UniProtKB-KW"/>
</dbReference>
<dbReference type="GO" id="GO:0008168">
    <property type="term" value="F:methyltransferase activity"/>
    <property type="evidence" value="ECO:0007669"/>
    <property type="project" value="UniProtKB-KW"/>
</dbReference>
<dbReference type="GO" id="GO:0008428">
    <property type="term" value="F:ribonuclease inhibitor activity"/>
    <property type="evidence" value="ECO:0007669"/>
    <property type="project" value="InterPro"/>
</dbReference>
<comment type="catalytic activity">
    <reaction evidence="1 10">
        <text>4-hydroxy-4-methyl-2-oxoglutarate = 2 pyruvate</text>
        <dbReference type="Rhea" id="RHEA:22748"/>
        <dbReference type="ChEBI" id="CHEBI:15361"/>
        <dbReference type="ChEBI" id="CHEBI:58276"/>
        <dbReference type="EC" id="4.1.3.17"/>
    </reaction>
</comment>
<gene>
    <name evidence="11" type="ORF">DI536_27075</name>
</gene>
<dbReference type="EMBL" id="QFQP01000030">
    <property type="protein sequence ID" value="PZR07538.1"/>
    <property type="molecule type" value="Genomic_DNA"/>
</dbReference>
<dbReference type="AlphaFoldDB" id="A0A2W5UF37"/>
<protein>
    <recommendedName>
        <fullName evidence="10">4-hydroxy-4-methyl-2-oxoglutarate aldolase</fullName>
        <shortName evidence="10">HMG aldolase</shortName>
        <ecNumber evidence="10">4.1.1.112</ecNumber>
        <ecNumber evidence="10">4.1.3.17</ecNumber>
    </recommendedName>
    <alternativeName>
        <fullName evidence="10">Oxaloacetate decarboxylase</fullName>
    </alternativeName>
</protein>
<dbReference type="EC" id="4.1.1.112" evidence="10"/>
<feature type="binding site" evidence="9">
    <location>
        <position position="99"/>
    </location>
    <ligand>
        <name>substrate</name>
    </ligand>
</feature>
<dbReference type="InterPro" id="IPR005493">
    <property type="entry name" value="RraA/RraA-like"/>
</dbReference>
<evidence type="ECO:0000256" key="6">
    <source>
        <dbReference type="ARBA" id="ARBA00023239"/>
    </source>
</evidence>
<dbReference type="Pfam" id="PF03737">
    <property type="entry name" value="RraA-like"/>
    <property type="match status" value="1"/>
</dbReference>
<comment type="function">
    <text evidence="7 10">Catalyzes the aldol cleavage of 4-hydroxy-4-methyl-2-oxoglutarate (HMG) into 2 molecules of pyruvate. Also contains a secondary oxaloacetate (OAA) decarboxylase activity due to the common pyruvate enolate transition state formed following C-C bond cleavage in the retro-aldol and decarboxylation reactions.</text>
</comment>
<evidence type="ECO:0000256" key="8">
    <source>
        <dbReference type="ARBA" id="ARBA00047973"/>
    </source>
</evidence>
<dbReference type="GO" id="GO:0047443">
    <property type="term" value="F:4-hydroxy-4-methyl-2-oxoglutarate aldolase activity"/>
    <property type="evidence" value="ECO:0007669"/>
    <property type="project" value="UniProtKB-EC"/>
</dbReference>
<dbReference type="PANTHER" id="PTHR33254:SF4">
    <property type="entry name" value="4-HYDROXY-4-METHYL-2-OXOGLUTARATE ALDOLASE 3-RELATED"/>
    <property type="match status" value="1"/>
</dbReference>
<dbReference type="NCBIfam" id="TIGR01935">
    <property type="entry name" value="NOT-MenG"/>
    <property type="match status" value="1"/>
</dbReference>
<dbReference type="NCBIfam" id="NF006875">
    <property type="entry name" value="PRK09372.1"/>
    <property type="match status" value="1"/>
</dbReference>
<evidence type="ECO:0000256" key="3">
    <source>
        <dbReference type="ARBA" id="ARBA00008621"/>
    </source>
</evidence>